<sequence>MNLDNNQSLVIIPCNHDYLNNNNNNNNNSNNNNGQSKCNDINGFCDTCSIDFMNQFNYNDENEYFIDDDENQELFKMFGNFNNQEEIYACPYLNCLSEGYDEHELALHLLECHQEQLLKSIYIVCPLCTNERHDGNFINHIKKYHINK</sequence>
<evidence type="ECO:0000259" key="1">
    <source>
        <dbReference type="Pfam" id="PF05605"/>
    </source>
</evidence>
<keyword evidence="3" id="KW-1185">Reference proteome</keyword>
<dbReference type="InParanoid" id="Q54WQ0"/>
<gene>
    <name evidence="2" type="ORF">DDB_G0279505</name>
</gene>
<dbReference type="AlphaFoldDB" id="Q54WQ0"/>
<evidence type="ECO:0000313" key="2">
    <source>
        <dbReference type="EMBL" id="EAL67691.1"/>
    </source>
</evidence>
<dbReference type="PaxDb" id="44689-DDB0205809"/>
<dbReference type="RefSeq" id="XP_641667.1">
    <property type="nucleotide sequence ID" value="XM_636575.1"/>
</dbReference>
<proteinExistence type="predicted"/>
<name>Q54WQ0_DICDI</name>
<evidence type="ECO:0000313" key="3">
    <source>
        <dbReference type="Proteomes" id="UP000002195"/>
    </source>
</evidence>
<comment type="caution">
    <text evidence="2">The sequence shown here is derived from an EMBL/GenBank/DDBJ whole genome shotgun (WGS) entry which is preliminary data.</text>
</comment>
<dbReference type="InterPro" id="IPR008598">
    <property type="entry name" value="Di19_Zn-bd"/>
</dbReference>
<dbReference type="Pfam" id="PF05605">
    <property type="entry name" value="zf-Di19"/>
    <property type="match status" value="1"/>
</dbReference>
<organism evidence="2 3">
    <name type="scientific">Dictyostelium discoideum</name>
    <name type="common">Social amoeba</name>
    <dbReference type="NCBI Taxonomy" id="44689"/>
    <lineage>
        <taxon>Eukaryota</taxon>
        <taxon>Amoebozoa</taxon>
        <taxon>Evosea</taxon>
        <taxon>Eumycetozoa</taxon>
        <taxon>Dictyostelia</taxon>
        <taxon>Dictyosteliales</taxon>
        <taxon>Dictyosteliaceae</taxon>
        <taxon>Dictyostelium</taxon>
    </lineage>
</organism>
<protein>
    <recommendedName>
        <fullName evidence="1">Di19 zinc-binding domain-containing protein</fullName>
    </recommendedName>
</protein>
<dbReference type="EMBL" id="AAFI02000031">
    <property type="protein sequence ID" value="EAL67691.1"/>
    <property type="molecule type" value="Genomic_DNA"/>
</dbReference>
<dbReference type="Proteomes" id="UP000002195">
    <property type="component" value="Unassembled WGS sequence"/>
</dbReference>
<dbReference type="dictyBase" id="DDB_G0279505"/>
<dbReference type="VEuPathDB" id="AmoebaDB:DDB_G0279505"/>
<dbReference type="GeneID" id="8622075"/>
<dbReference type="KEGG" id="ddi:DDB_G0279505"/>
<dbReference type="HOGENOM" id="CLU_1762183_0_0_1"/>
<feature type="domain" description="Di19 zinc-binding" evidence="1">
    <location>
        <begin position="88"/>
        <end position="145"/>
    </location>
</feature>
<reference evidence="2 3" key="1">
    <citation type="journal article" date="2005" name="Nature">
        <title>The genome of the social amoeba Dictyostelium discoideum.</title>
        <authorList>
            <consortium name="The Dictyostelium discoideum Sequencing Consortium"/>
            <person name="Eichinger L."/>
            <person name="Pachebat J.A."/>
            <person name="Glockner G."/>
            <person name="Rajandream M.A."/>
            <person name="Sucgang R."/>
            <person name="Berriman M."/>
            <person name="Song J."/>
            <person name="Olsen R."/>
            <person name="Szafranski K."/>
            <person name="Xu Q."/>
            <person name="Tunggal B."/>
            <person name="Kummerfeld S."/>
            <person name="Madera M."/>
            <person name="Konfortov B.A."/>
            <person name="Rivero F."/>
            <person name="Bankier A.T."/>
            <person name="Lehmann R."/>
            <person name="Hamlin N."/>
            <person name="Davies R."/>
            <person name="Gaudet P."/>
            <person name="Fey P."/>
            <person name="Pilcher K."/>
            <person name="Chen G."/>
            <person name="Saunders D."/>
            <person name="Sodergren E."/>
            <person name="Davis P."/>
            <person name="Kerhornou A."/>
            <person name="Nie X."/>
            <person name="Hall N."/>
            <person name="Anjard C."/>
            <person name="Hemphill L."/>
            <person name="Bason N."/>
            <person name="Farbrother P."/>
            <person name="Desany B."/>
            <person name="Just E."/>
            <person name="Morio T."/>
            <person name="Rost R."/>
            <person name="Churcher C."/>
            <person name="Cooper J."/>
            <person name="Haydock S."/>
            <person name="van Driessche N."/>
            <person name="Cronin A."/>
            <person name="Goodhead I."/>
            <person name="Muzny D."/>
            <person name="Mourier T."/>
            <person name="Pain A."/>
            <person name="Lu M."/>
            <person name="Harper D."/>
            <person name="Lindsay R."/>
            <person name="Hauser H."/>
            <person name="James K."/>
            <person name="Quiles M."/>
            <person name="Madan Babu M."/>
            <person name="Saito T."/>
            <person name="Buchrieser C."/>
            <person name="Wardroper A."/>
            <person name="Felder M."/>
            <person name="Thangavelu M."/>
            <person name="Johnson D."/>
            <person name="Knights A."/>
            <person name="Loulseged H."/>
            <person name="Mungall K."/>
            <person name="Oliver K."/>
            <person name="Price C."/>
            <person name="Quail M.A."/>
            <person name="Urushihara H."/>
            <person name="Hernandez J."/>
            <person name="Rabbinowitsch E."/>
            <person name="Steffen D."/>
            <person name="Sanders M."/>
            <person name="Ma J."/>
            <person name="Kohara Y."/>
            <person name="Sharp S."/>
            <person name="Simmonds M."/>
            <person name="Spiegler S."/>
            <person name="Tivey A."/>
            <person name="Sugano S."/>
            <person name="White B."/>
            <person name="Walker D."/>
            <person name="Woodward J."/>
            <person name="Winckler T."/>
            <person name="Tanaka Y."/>
            <person name="Shaulsky G."/>
            <person name="Schleicher M."/>
            <person name="Weinstock G."/>
            <person name="Rosenthal A."/>
            <person name="Cox E.C."/>
            <person name="Chisholm R.L."/>
            <person name="Gibbs R."/>
            <person name="Loomis W.F."/>
            <person name="Platzer M."/>
            <person name="Kay R.R."/>
            <person name="Williams J."/>
            <person name="Dear P.H."/>
            <person name="Noegel A.A."/>
            <person name="Barrell B."/>
            <person name="Kuspa A."/>
        </authorList>
    </citation>
    <scope>NUCLEOTIDE SEQUENCE [LARGE SCALE GENOMIC DNA]</scope>
    <source>
        <strain evidence="2 3">AX4</strain>
    </source>
</reference>
<accession>Q54WQ0</accession>
<dbReference type="eggNOG" id="ENOG502RIHX">
    <property type="taxonomic scope" value="Eukaryota"/>
</dbReference>